<dbReference type="PANTHER" id="PTHR24422:SF26">
    <property type="entry name" value="CHEMOTAXIS PROTEIN METHYLTRANSFERASE"/>
    <property type="match status" value="1"/>
</dbReference>
<gene>
    <name evidence="7" type="ORF">K8I29_09810</name>
</gene>
<dbReference type="InterPro" id="IPR026024">
    <property type="entry name" value="Chemotaxis_MeTrfase_CheR"/>
</dbReference>
<evidence type="ECO:0000256" key="3">
    <source>
        <dbReference type="ARBA" id="ARBA00022603"/>
    </source>
</evidence>
<dbReference type="Gene3D" id="1.10.155.10">
    <property type="entry name" value="Chemotaxis receptor methyltransferase CheR, N-terminal domain"/>
    <property type="match status" value="1"/>
</dbReference>
<comment type="catalytic activity">
    <reaction evidence="1">
        <text>L-glutamyl-[protein] + S-adenosyl-L-methionine = [protein]-L-glutamate 5-O-methyl ester + S-adenosyl-L-homocysteine</text>
        <dbReference type="Rhea" id="RHEA:24452"/>
        <dbReference type="Rhea" id="RHEA-COMP:10208"/>
        <dbReference type="Rhea" id="RHEA-COMP:10311"/>
        <dbReference type="ChEBI" id="CHEBI:29973"/>
        <dbReference type="ChEBI" id="CHEBI:57856"/>
        <dbReference type="ChEBI" id="CHEBI:59789"/>
        <dbReference type="ChEBI" id="CHEBI:82795"/>
        <dbReference type="EC" id="2.1.1.80"/>
    </reaction>
</comment>
<reference evidence="7" key="1">
    <citation type="journal article" date="2021" name="bioRxiv">
        <title>Unraveling nitrogen, sulfur and carbon metabolic pathways and microbial community transcriptional responses to substrate deprivation and toxicity stresses in a bioreactor mimicking anoxic brackish coastal sediment conditions.</title>
        <authorList>
            <person name="Martins P.D."/>
            <person name="Echeveste M.J."/>
            <person name="Arshad A."/>
            <person name="Kurth J."/>
            <person name="Ouboter H."/>
            <person name="Jetten M.S.M."/>
            <person name="Welte C.U."/>
        </authorList>
    </citation>
    <scope>NUCLEOTIDE SEQUENCE</scope>
    <source>
        <strain evidence="7">MAG_39</strain>
    </source>
</reference>
<dbReference type="PIRSF" id="PIRSF000410">
    <property type="entry name" value="CheR"/>
    <property type="match status" value="1"/>
</dbReference>
<dbReference type="InterPro" id="IPR000780">
    <property type="entry name" value="CheR_MeTrfase"/>
</dbReference>
<dbReference type="Proteomes" id="UP000705867">
    <property type="component" value="Unassembled WGS sequence"/>
</dbReference>
<evidence type="ECO:0000256" key="2">
    <source>
        <dbReference type="ARBA" id="ARBA00012534"/>
    </source>
</evidence>
<dbReference type="InterPro" id="IPR022641">
    <property type="entry name" value="CheR_N"/>
</dbReference>
<dbReference type="PROSITE" id="PS50123">
    <property type="entry name" value="CHER"/>
    <property type="match status" value="1"/>
</dbReference>
<evidence type="ECO:0000313" key="7">
    <source>
        <dbReference type="EMBL" id="MBZ0156487.1"/>
    </source>
</evidence>
<evidence type="ECO:0000259" key="6">
    <source>
        <dbReference type="PROSITE" id="PS50123"/>
    </source>
</evidence>
<dbReference type="Pfam" id="PF01739">
    <property type="entry name" value="CheR"/>
    <property type="match status" value="1"/>
</dbReference>
<dbReference type="InterPro" id="IPR050903">
    <property type="entry name" value="Bact_Chemotaxis_MeTrfase"/>
</dbReference>
<dbReference type="InterPro" id="IPR022642">
    <property type="entry name" value="CheR_C"/>
</dbReference>
<dbReference type="EMBL" id="JAIOIV010000076">
    <property type="protein sequence ID" value="MBZ0156487.1"/>
    <property type="molecule type" value="Genomic_DNA"/>
</dbReference>
<keyword evidence="5" id="KW-0949">S-adenosyl-L-methionine</keyword>
<comment type="caution">
    <text evidence="7">The sequence shown here is derived from an EMBL/GenBank/DDBJ whole genome shotgun (WGS) entry which is preliminary data.</text>
</comment>
<dbReference type="CDD" id="cd02440">
    <property type="entry name" value="AdoMet_MTases"/>
    <property type="match status" value="1"/>
</dbReference>
<dbReference type="SMART" id="SM00138">
    <property type="entry name" value="MeTrc"/>
    <property type="match status" value="1"/>
</dbReference>
<dbReference type="PRINTS" id="PR00996">
    <property type="entry name" value="CHERMTFRASE"/>
</dbReference>
<dbReference type="InterPro" id="IPR029063">
    <property type="entry name" value="SAM-dependent_MTases_sf"/>
</dbReference>
<dbReference type="Pfam" id="PF03705">
    <property type="entry name" value="CheR_N"/>
    <property type="match status" value="1"/>
</dbReference>
<protein>
    <recommendedName>
        <fullName evidence="2">protein-glutamate O-methyltransferase</fullName>
        <ecNumber evidence="2">2.1.1.80</ecNumber>
    </recommendedName>
</protein>
<sequence>MKKENAGHPVQAAVRAAVTISDKEFHRLSEFIHTECGIKMPSVKKVMLEARLQKRLRALGMSTFSEYCDFLFSPRGIDIELVHMIDVVTTNKTDFFREPAHFTYLTGTVLPALIRLHGAGVRKPLSVWSAGCSTGEEPYTLSMVLSEFARREVSGFSFFILATDISTRVLEAAQRGIYSEDRIQPIPQELRKRYLLRSRDRSRDLVRIVPELRERVLFRRLNFMEGDFGMRELVDIVFCRNVLIYFDKETQEAVLNRFCRHLVPGGYLFLGHSETLNGLDVPLVQTSPTIYRKPR</sequence>
<evidence type="ECO:0000256" key="5">
    <source>
        <dbReference type="ARBA" id="ARBA00022691"/>
    </source>
</evidence>
<dbReference type="AlphaFoldDB" id="A0A953JAQ9"/>
<keyword evidence="4" id="KW-0808">Transferase</keyword>
<evidence type="ECO:0000256" key="1">
    <source>
        <dbReference type="ARBA" id="ARBA00001541"/>
    </source>
</evidence>
<dbReference type="GO" id="GO:0032259">
    <property type="term" value="P:methylation"/>
    <property type="evidence" value="ECO:0007669"/>
    <property type="project" value="UniProtKB-KW"/>
</dbReference>
<dbReference type="Gene3D" id="3.40.50.150">
    <property type="entry name" value="Vaccinia Virus protein VP39"/>
    <property type="match status" value="1"/>
</dbReference>
<dbReference type="SUPFAM" id="SSF53335">
    <property type="entry name" value="S-adenosyl-L-methionine-dependent methyltransferases"/>
    <property type="match status" value="1"/>
</dbReference>
<dbReference type="EC" id="2.1.1.80" evidence="2"/>
<proteinExistence type="predicted"/>
<feature type="domain" description="CheR-type methyltransferase" evidence="6">
    <location>
        <begin position="13"/>
        <end position="295"/>
    </location>
</feature>
<evidence type="ECO:0000256" key="4">
    <source>
        <dbReference type="ARBA" id="ARBA00022679"/>
    </source>
</evidence>
<accession>A0A953JAQ9</accession>
<dbReference type="SUPFAM" id="SSF47757">
    <property type="entry name" value="Chemotaxis receptor methyltransferase CheR, N-terminal domain"/>
    <property type="match status" value="1"/>
</dbReference>
<evidence type="ECO:0000313" key="8">
    <source>
        <dbReference type="Proteomes" id="UP000705867"/>
    </source>
</evidence>
<keyword evidence="3" id="KW-0489">Methyltransferase</keyword>
<reference evidence="7" key="2">
    <citation type="submission" date="2021-08" db="EMBL/GenBank/DDBJ databases">
        <authorList>
            <person name="Dalcin Martins P."/>
        </authorList>
    </citation>
    <scope>NUCLEOTIDE SEQUENCE</scope>
    <source>
        <strain evidence="7">MAG_39</strain>
    </source>
</reference>
<organism evidence="7 8">
    <name type="scientific">Candidatus Nitrobium versatile</name>
    <dbReference type="NCBI Taxonomy" id="2884831"/>
    <lineage>
        <taxon>Bacteria</taxon>
        <taxon>Pseudomonadati</taxon>
        <taxon>Nitrospirota</taxon>
        <taxon>Nitrospiria</taxon>
        <taxon>Nitrospirales</taxon>
        <taxon>Nitrospiraceae</taxon>
        <taxon>Candidatus Nitrobium</taxon>
    </lineage>
</organism>
<dbReference type="GO" id="GO:0008983">
    <property type="term" value="F:protein-glutamate O-methyltransferase activity"/>
    <property type="evidence" value="ECO:0007669"/>
    <property type="project" value="UniProtKB-EC"/>
</dbReference>
<dbReference type="InterPro" id="IPR036804">
    <property type="entry name" value="CheR_N_sf"/>
</dbReference>
<name>A0A953JAQ9_9BACT</name>
<dbReference type="PANTHER" id="PTHR24422">
    <property type="entry name" value="CHEMOTAXIS PROTEIN METHYLTRANSFERASE"/>
    <property type="match status" value="1"/>
</dbReference>